<dbReference type="PROSITE" id="PS00092">
    <property type="entry name" value="N6_MTASE"/>
    <property type="match status" value="1"/>
</dbReference>
<protein>
    <recommendedName>
        <fullName evidence="3">Methyltransferase small domain-containing protein</fullName>
    </recommendedName>
</protein>
<dbReference type="Pfam" id="PF05175">
    <property type="entry name" value="MTS"/>
    <property type="match status" value="1"/>
</dbReference>
<dbReference type="PANTHER" id="PTHR47739:SF1">
    <property type="entry name" value="TRNA1(VAL) (ADENINE(37)-N6)-METHYLTRANSFERASE"/>
    <property type="match status" value="1"/>
</dbReference>
<dbReference type="InterPro" id="IPR029063">
    <property type="entry name" value="SAM-dependent_MTases_sf"/>
</dbReference>
<keyword evidence="1" id="KW-0489">Methyltransferase</keyword>
<dbReference type="InterPro" id="IPR007848">
    <property type="entry name" value="Small_mtfrase_dom"/>
</dbReference>
<evidence type="ECO:0000256" key="1">
    <source>
        <dbReference type="ARBA" id="ARBA00022603"/>
    </source>
</evidence>
<dbReference type="GO" id="GO:0008170">
    <property type="term" value="F:N-methyltransferase activity"/>
    <property type="evidence" value="ECO:0007669"/>
    <property type="project" value="UniProtKB-ARBA"/>
</dbReference>
<evidence type="ECO:0000313" key="4">
    <source>
        <dbReference type="EMBL" id="ARN85107.1"/>
    </source>
</evidence>
<evidence type="ECO:0000313" key="5">
    <source>
        <dbReference type="Proteomes" id="UP000237351"/>
    </source>
</evidence>
<dbReference type="InterPro" id="IPR002052">
    <property type="entry name" value="DNA_methylase_N6_adenine_CS"/>
</dbReference>
<dbReference type="Proteomes" id="UP000237351">
    <property type="component" value="Chromosome"/>
</dbReference>
<dbReference type="InterPro" id="IPR050210">
    <property type="entry name" value="tRNA_Adenine-N(6)_MTase"/>
</dbReference>
<dbReference type="STRING" id="1414854.GQ61_07180"/>
<dbReference type="PANTHER" id="PTHR47739">
    <property type="entry name" value="TRNA1(VAL) (ADENINE(37)-N6)-METHYLTRANSFERASE"/>
    <property type="match status" value="1"/>
</dbReference>
<dbReference type="EMBL" id="CP008743">
    <property type="protein sequence ID" value="ARN85107.1"/>
    <property type="molecule type" value="Genomic_DNA"/>
</dbReference>
<feature type="domain" description="Methyltransferase small" evidence="3">
    <location>
        <begin position="33"/>
        <end position="131"/>
    </location>
</feature>
<keyword evidence="5" id="KW-1185">Reference proteome</keyword>
<dbReference type="Gene3D" id="3.40.50.150">
    <property type="entry name" value="Vaccinia Virus protein VP39"/>
    <property type="match status" value="1"/>
</dbReference>
<accession>A0A1W6N5H7</accession>
<sequence length="247" mass="27192">MNMHDTTTDALLGGRLQLTQPLKGYRAGNDPVFLAASIPIKQGEHVLDVGTGVGTALLCLAARDNSIKGVGVEVQENLATLALQNTEQNNLDQTFTIIKADIFEKIDQIKGLQFNHVLSNPPFFESEKTTVSSLSSKKLGRMIEKGDLQRWVSFCIKHVRPKGTITLIYRTEGIVEILKTLDGKVGDIKIFPLWSKRGEPAKRFIIQGRNGAKGPPQLLAGLVLHDRDGTYYPEVDKILRHGAALKL</sequence>
<reference evidence="4 5" key="1">
    <citation type="submission" date="2014-06" db="EMBL/GenBank/DDBJ databases">
        <title>The genome of the endonuclear symbiont Nucleicultrix amoebiphila.</title>
        <authorList>
            <person name="Schulz F."/>
            <person name="Horn M."/>
        </authorList>
    </citation>
    <scope>NUCLEOTIDE SEQUENCE [LARGE SCALE GENOMIC DNA]</scope>
    <source>
        <strain evidence="4 5">FS5</strain>
    </source>
</reference>
<evidence type="ECO:0000259" key="3">
    <source>
        <dbReference type="Pfam" id="PF05175"/>
    </source>
</evidence>
<name>A0A1W6N5H7_9PROT</name>
<dbReference type="KEGG" id="naf:GQ61_07180"/>
<dbReference type="GO" id="GO:0008757">
    <property type="term" value="F:S-adenosylmethionine-dependent methyltransferase activity"/>
    <property type="evidence" value="ECO:0007669"/>
    <property type="project" value="UniProtKB-ARBA"/>
</dbReference>
<dbReference type="AlphaFoldDB" id="A0A1W6N5H7"/>
<dbReference type="GO" id="GO:0003676">
    <property type="term" value="F:nucleic acid binding"/>
    <property type="evidence" value="ECO:0007669"/>
    <property type="project" value="InterPro"/>
</dbReference>
<proteinExistence type="predicted"/>
<dbReference type="GO" id="GO:0032259">
    <property type="term" value="P:methylation"/>
    <property type="evidence" value="ECO:0007669"/>
    <property type="project" value="UniProtKB-KW"/>
</dbReference>
<keyword evidence="1" id="KW-0808">Transferase</keyword>
<dbReference type="SUPFAM" id="SSF53335">
    <property type="entry name" value="S-adenosyl-L-methionine-dependent methyltransferases"/>
    <property type="match status" value="1"/>
</dbReference>
<keyword evidence="2" id="KW-0949">S-adenosyl-L-methionine</keyword>
<gene>
    <name evidence="4" type="ORF">GQ61_07180</name>
</gene>
<evidence type="ECO:0000256" key="2">
    <source>
        <dbReference type="ARBA" id="ARBA00022691"/>
    </source>
</evidence>
<organism evidence="4 5">
    <name type="scientific">Candidatus Nucleicultrix amoebiphila FS5</name>
    <dbReference type="NCBI Taxonomy" id="1414854"/>
    <lineage>
        <taxon>Bacteria</taxon>
        <taxon>Pseudomonadati</taxon>
        <taxon>Pseudomonadota</taxon>
        <taxon>Alphaproteobacteria</taxon>
        <taxon>Holosporales</taxon>
        <taxon>Candidatus Nucleicultricaceae</taxon>
        <taxon>Candidatus Nucleicultrix</taxon>
    </lineage>
</organism>
<dbReference type="OrthoDB" id="5489421at2"/>
<dbReference type="CDD" id="cd02440">
    <property type="entry name" value="AdoMet_MTases"/>
    <property type="match status" value="1"/>
</dbReference>